<dbReference type="RefSeq" id="XP_007320895.1">
    <property type="nucleotide sequence ID" value="XM_007320833.1"/>
</dbReference>
<evidence type="ECO:0000256" key="1">
    <source>
        <dbReference type="SAM" id="MobiDB-lite"/>
    </source>
</evidence>
<proteinExistence type="predicted"/>
<feature type="compositionally biased region" description="Polar residues" evidence="1">
    <location>
        <begin position="150"/>
        <end position="165"/>
    </location>
</feature>
<feature type="non-terminal residue" evidence="2">
    <location>
        <position position="174"/>
    </location>
</feature>
<evidence type="ECO:0000313" key="3">
    <source>
        <dbReference type="Proteomes" id="UP000008064"/>
    </source>
</evidence>
<sequence>MSSPQGVINERPFHQHTPSTARRHSKITIEYHKPSRESIQEYSDLLKDASLHAATAASAATYRDPYAPSKHLLARPAFRDNTPADPTPPGLGNSLHKQPPPTGKHSLPSTPHPTRVDHDPFAASSPSTISSPGPLPKQSGMTSPPARPSRANTATLNDIFPSQSALAARRLSTP</sequence>
<accession>F8P2H2</accession>
<dbReference type="KEGG" id="sla:SERLADRAFT_339384"/>
<organism evidence="3">
    <name type="scientific">Serpula lacrymans var. lacrymans (strain S7.9)</name>
    <name type="common">Dry rot fungus</name>
    <dbReference type="NCBI Taxonomy" id="578457"/>
    <lineage>
        <taxon>Eukaryota</taxon>
        <taxon>Fungi</taxon>
        <taxon>Dikarya</taxon>
        <taxon>Basidiomycota</taxon>
        <taxon>Agaricomycotina</taxon>
        <taxon>Agaricomycetes</taxon>
        <taxon>Agaricomycetidae</taxon>
        <taxon>Boletales</taxon>
        <taxon>Coniophorineae</taxon>
        <taxon>Serpulaceae</taxon>
        <taxon>Serpula</taxon>
    </lineage>
</organism>
<dbReference type="HOGENOM" id="CLU_1543778_0_0_1"/>
<protein>
    <submittedName>
        <fullName evidence="2">Uncharacterized protein</fullName>
    </submittedName>
</protein>
<dbReference type="AlphaFoldDB" id="F8P2H2"/>
<evidence type="ECO:0000313" key="2">
    <source>
        <dbReference type="EMBL" id="EGO22357.1"/>
    </source>
</evidence>
<name>F8P2H2_SERL9</name>
<dbReference type="Proteomes" id="UP000008064">
    <property type="component" value="Unassembled WGS sequence"/>
</dbReference>
<feature type="region of interest" description="Disordered" evidence="1">
    <location>
        <begin position="71"/>
        <end position="174"/>
    </location>
</feature>
<dbReference type="EMBL" id="GL945437">
    <property type="protein sequence ID" value="EGO22357.1"/>
    <property type="molecule type" value="Genomic_DNA"/>
</dbReference>
<dbReference type="OrthoDB" id="3264417at2759"/>
<feature type="region of interest" description="Disordered" evidence="1">
    <location>
        <begin position="1"/>
        <end position="35"/>
    </location>
</feature>
<dbReference type="GeneID" id="18808890"/>
<gene>
    <name evidence="2" type="ORF">SERLADRAFT_339384</name>
</gene>
<reference evidence="3" key="1">
    <citation type="journal article" date="2011" name="Science">
        <title>The plant cell wall-decomposing machinery underlies the functional diversity of forest fungi.</title>
        <authorList>
            <person name="Eastwood D.C."/>
            <person name="Floudas D."/>
            <person name="Binder M."/>
            <person name="Majcherczyk A."/>
            <person name="Schneider P."/>
            <person name="Aerts A."/>
            <person name="Asiegbu F.O."/>
            <person name="Baker S.E."/>
            <person name="Barry K."/>
            <person name="Bendiksby M."/>
            <person name="Blumentritt M."/>
            <person name="Coutinho P.M."/>
            <person name="Cullen D."/>
            <person name="de Vries R.P."/>
            <person name="Gathman A."/>
            <person name="Goodell B."/>
            <person name="Henrissat B."/>
            <person name="Ihrmark K."/>
            <person name="Kauserud H."/>
            <person name="Kohler A."/>
            <person name="LaButti K."/>
            <person name="Lapidus A."/>
            <person name="Lavin J.L."/>
            <person name="Lee Y.-H."/>
            <person name="Lindquist E."/>
            <person name="Lilly W."/>
            <person name="Lucas S."/>
            <person name="Morin E."/>
            <person name="Murat C."/>
            <person name="Oguiza J.A."/>
            <person name="Park J."/>
            <person name="Pisabarro A.G."/>
            <person name="Riley R."/>
            <person name="Rosling A."/>
            <person name="Salamov A."/>
            <person name="Schmidt O."/>
            <person name="Schmutz J."/>
            <person name="Skrede I."/>
            <person name="Stenlid J."/>
            <person name="Wiebenga A."/>
            <person name="Xie X."/>
            <person name="Kuees U."/>
            <person name="Hibbett D.S."/>
            <person name="Hoffmeister D."/>
            <person name="Hoegberg N."/>
            <person name="Martin F."/>
            <person name="Grigoriev I.V."/>
            <person name="Watkinson S.C."/>
        </authorList>
    </citation>
    <scope>NUCLEOTIDE SEQUENCE [LARGE SCALE GENOMIC DNA]</scope>
    <source>
        <strain evidence="3">S7.9</strain>
    </source>
</reference>